<gene>
    <name evidence="4" type="ORF">LCGC14_2602730</name>
</gene>
<dbReference type="AlphaFoldDB" id="A0A0F9AW10"/>
<evidence type="ECO:0000256" key="3">
    <source>
        <dbReference type="ARBA" id="ARBA00023065"/>
    </source>
</evidence>
<dbReference type="InterPro" id="IPR036906">
    <property type="entry name" value="ATPase_V1_fsu_sf"/>
</dbReference>
<dbReference type="Gene3D" id="3.40.50.10580">
    <property type="entry name" value="ATPase, V1 complex, subunit F"/>
    <property type="match status" value="1"/>
</dbReference>
<keyword evidence="2" id="KW-0813">Transport</keyword>
<comment type="similarity">
    <text evidence="1">Belongs to the V-ATPase F subunit family.</text>
</comment>
<dbReference type="SUPFAM" id="SSF159468">
    <property type="entry name" value="AtpF-like"/>
    <property type="match status" value="1"/>
</dbReference>
<evidence type="ECO:0008006" key="5">
    <source>
        <dbReference type="Google" id="ProtNLM"/>
    </source>
</evidence>
<sequence length="101" mass="10871">MRITAVADEQTCTWLKMSGIGQVHPINDPSEAGDILKQLAKDIDLAIVLITPEVAKANSRIVQANLAKKDVFPIMLELPIGETSSGLQDLISSALGIEFEL</sequence>
<evidence type="ECO:0000256" key="1">
    <source>
        <dbReference type="ARBA" id="ARBA00010148"/>
    </source>
</evidence>
<evidence type="ECO:0000256" key="2">
    <source>
        <dbReference type="ARBA" id="ARBA00022448"/>
    </source>
</evidence>
<comment type="caution">
    <text evidence="4">The sequence shown here is derived from an EMBL/GenBank/DDBJ whole genome shotgun (WGS) entry which is preliminary data.</text>
</comment>
<organism evidence="4">
    <name type="scientific">marine sediment metagenome</name>
    <dbReference type="NCBI Taxonomy" id="412755"/>
    <lineage>
        <taxon>unclassified sequences</taxon>
        <taxon>metagenomes</taxon>
        <taxon>ecological metagenomes</taxon>
    </lineage>
</organism>
<proteinExistence type="inferred from homology"/>
<protein>
    <recommendedName>
        <fullName evidence="5">V-type ATP synthase subunit F</fullName>
    </recommendedName>
</protein>
<name>A0A0F9AW10_9ZZZZ</name>
<accession>A0A0F9AW10</accession>
<dbReference type="GO" id="GO:0046961">
    <property type="term" value="F:proton-transporting ATPase activity, rotational mechanism"/>
    <property type="evidence" value="ECO:0007669"/>
    <property type="project" value="InterPro"/>
</dbReference>
<dbReference type="Pfam" id="PF01990">
    <property type="entry name" value="ATP-synt_F"/>
    <property type="match status" value="1"/>
</dbReference>
<keyword evidence="3" id="KW-0406">Ion transport</keyword>
<dbReference type="InterPro" id="IPR008218">
    <property type="entry name" value="ATPase_V1-cplx_f_g_su"/>
</dbReference>
<dbReference type="EMBL" id="LAZR01043980">
    <property type="protein sequence ID" value="KKL05767.1"/>
    <property type="molecule type" value="Genomic_DNA"/>
</dbReference>
<evidence type="ECO:0000313" key="4">
    <source>
        <dbReference type="EMBL" id="KKL05767.1"/>
    </source>
</evidence>
<reference evidence="4" key="1">
    <citation type="journal article" date="2015" name="Nature">
        <title>Complex archaea that bridge the gap between prokaryotes and eukaryotes.</title>
        <authorList>
            <person name="Spang A."/>
            <person name="Saw J.H."/>
            <person name="Jorgensen S.L."/>
            <person name="Zaremba-Niedzwiedzka K."/>
            <person name="Martijn J."/>
            <person name="Lind A.E."/>
            <person name="van Eijk R."/>
            <person name="Schleper C."/>
            <person name="Guy L."/>
            <person name="Ettema T.J."/>
        </authorList>
    </citation>
    <scope>NUCLEOTIDE SEQUENCE</scope>
</reference>